<feature type="region of interest" description="Disordered" evidence="1">
    <location>
        <begin position="218"/>
        <end position="255"/>
    </location>
</feature>
<proteinExistence type="predicted"/>
<organism evidence="2 3">
    <name type="scientific">Dryococelus australis</name>
    <dbReference type="NCBI Taxonomy" id="614101"/>
    <lineage>
        <taxon>Eukaryota</taxon>
        <taxon>Metazoa</taxon>
        <taxon>Ecdysozoa</taxon>
        <taxon>Arthropoda</taxon>
        <taxon>Hexapoda</taxon>
        <taxon>Insecta</taxon>
        <taxon>Pterygota</taxon>
        <taxon>Neoptera</taxon>
        <taxon>Polyneoptera</taxon>
        <taxon>Phasmatodea</taxon>
        <taxon>Verophasmatodea</taxon>
        <taxon>Anareolatae</taxon>
        <taxon>Phasmatidae</taxon>
        <taxon>Eurycanthinae</taxon>
        <taxon>Dryococelus</taxon>
    </lineage>
</organism>
<protein>
    <recommendedName>
        <fullName evidence="4">Reverse transcriptase domain-containing protein</fullName>
    </recommendedName>
</protein>
<comment type="caution">
    <text evidence="2">The sequence shown here is derived from an EMBL/GenBank/DDBJ whole genome shotgun (WGS) entry which is preliminary data.</text>
</comment>
<evidence type="ECO:0000313" key="2">
    <source>
        <dbReference type="EMBL" id="KAJ8870420.1"/>
    </source>
</evidence>
<gene>
    <name evidence="2" type="ORF">PR048_029442</name>
</gene>
<keyword evidence="3" id="KW-1185">Reference proteome</keyword>
<feature type="region of interest" description="Disordered" evidence="1">
    <location>
        <begin position="1258"/>
        <end position="1321"/>
    </location>
</feature>
<feature type="region of interest" description="Disordered" evidence="1">
    <location>
        <begin position="728"/>
        <end position="762"/>
    </location>
</feature>
<accession>A0ABQ9GDD1</accession>
<feature type="compositionally biased region" description="Polar residues" evidence="1">
    <location>
        <begin position="1280"/>
        <end position="1295"/>
    </location>
</feature>
<evidence type="ECO:0000313" key="3">
    <source>
        <dbReference type="Proteomes" id="UP001159363"/>
    </source>
</evidence>
<evidence type="ECO:0008006" key="4">
    <source>
        <dbReference type="Google" id="ProtNLM"/>
    </source>
</evidence>
<feature type="compositionally biased region" description="Low complexity" evidence="1">
    <location>
        <begin position="750"/>
        <end position="762"/>
    </location>
</feature>
<dbReference type="EMBL" id="JARBHB010000013">
    <property type="protein sequence ID" value="KAJ8870420.1"/>
    <property type="molecule type" value="Genomic_DNA"/>
</dbReference>
<sequence>MLQETECLENMLLVNRVGKTSREVFGRLSGGGSDAVGPLPPGSRAPAHAKDVGSRISSITRTRCATVCRLEASVTCIAEMLFDQLTHVTLQMCYRLLIGGERIMYRRNALRSTNARYSTDVLPVICIAEMLFDQLTHVTLQMCYRLLIGGERNMYRRNALRSTNARYSTDVLPCASKDKKRGSDTGDTNTHAQRLIAPTRKACSVAVLKLEVSKEQWRNAKGRGKRKVPEETRQPASSSGTIPTWRGPSKLSREKKRVRMIQRRSDVRGPRRISPWDAHTPHLGIMGARSLEDARCSADATVKILATKPEQYMHIPERERSGTWHQDRKSGTNTRILVRLATLNHQKPVSRRGGGGRSVAVSSFWNLRGHRLFQMRGRHVDKIGGPRMPPDGKWAAVTERYACSPPTEANRVQSRVGSLSDFRRWESCRTIPLVGGFSPGSPVSPARSFRRCSILTSITLIGSQDLAVKNRPSLFTHSRTIPDTRRSECLNAKLESQVVQSPLRSECYVAFTCAFKTSFEQQSAFLHDNFEGMGLSHACFRWLAKSGAVSRSNAKANNAFRNRRRRYRSLRSFRTKRANFFTLRGKIRNKGLEFLNVVGQECNVICESQMGLPCFSTIDHILAQRELISLTNEYHMPLCVAFVDFENVFDSVNHKAVLQALTKHGVGMAYIRVLHYIYDTFSAFVSVSEPTTDFRIEIYTFNVIEITLKERCFSSTVSGIVQMGQRRNAKVGETGENPEKTHRPVASSSTIPTNNTNTTNITLTPIQHNTDIKTTRTSQTNISPMTPQGKTMGRMRCPRAGFYCISGLTPYAYKDRKSCKETCITAERDWAAMACDWGHDYLFKGEEGMVNQKEGRLAKGKRRTEEKDYDVGITVLGAIAWTWSDTIASADGSRRRIAARRGKPLTPSTQHIGRWLREERSTQVQGGRGGVVVRLLASNEANLCFLGDLPYIPPLHSDFALLSPRFTLIGSQDHDSKSRPELSSLHTTSEQPWALVYNVTVQRPAALSAHLKPRQSLAEPSATVGQAAMKAEGRHYRTRTRNTFGASDSACNWTPRGGHLPRRDARLLPPTGKDRTISNGSFQDKIEVQHLYTEVEFVTGTQFIRHALDDSETIADLQGNNYVWFPAPTSLVSSPGGGRPLEKQGGVAFGRYARLETPVCPTPELRHRMYTLCDENTASQFSAMRSRGDGALDTCGSVAFIVPALVGLKRGKQFRVDGILKGTMYLRVQGQEARERYGRHLTRTPSASSLLRARRAVFPSAGMRGRGGKNGRFSKETSRLAASSGTSPTCGNSGATPPGIESGLHKREASSLTTTPPPLPGLPDERVAIIFLKACQALAEQTDGTLRSNRLIGGRMLDGRTTNAGRTNVKACQASAEQTDGTLRSNRLIGGRMLDGRTLKLARLRLNRRLRKFTDKRLQCTQYNRSSEPIACLTGADTSIEALLPILHLEESLQWERKKYVSKCAYETDDFIRKQEQGELATTTDAKTNNQRAPLEALIEVHKVNGPVKYENAVTSRQQPMAIDKRLLGAYSIEVYRHIPLRCLARREMGQQRENEGDVLLRTCKIRVIISGQTRLQTIVLLSLDNSLFGNTLDGFGPIASNQRKAGPVTFQPSQKCKWICTAAEANEEMPLTCSNEATGTKGIQLNKARPVTENNTHFGSMRPKNVTGFYVISRDPESFADSFGNKLNSTIIISVIEHKLVVHWLLLQFNTTPGAPQDSVLIFLAGSSLVPSHKTMKKKGDSINSECSKANGVLPGVECELISSLPLRNMIPQRSAANRLWHFFHSLTEKTLLDYRVVENTIVELPLVTQTPSAHANEMTSLASNMKENRTRRHASRQGGIGATTTSLSVLGDGLNYEEQGNYRQEIRNNPCDRELIGLDMLVERGREAPDNKLAEKFHSQTGSLALRTERGVAMVELCSGIM</sequence>
<dbReference type="Proteomes" id="UP001159363">
    <property type="component" value="Chromosome 12"/>
</dbReference>
<reference evidence="2 3" key="1">
    <citation type="submission" date="2023-02" db="EMBL/GenBank/DDBJ databases">
        <title>LHISI_Scaffold_Assembly.</title>
        <authorList>
            <person name="Stuart O.P."/>
            <person name="Cleave R."/>
            <person name="Magrath M.J.L."/>
            <person name="Mikheyev A.S."/>
        </authorList>
    </citation>
    <scope>NUCLEOTIDE SEQUENCE [LARGE SCALE GENOMIC DNA]</scope>
    <source>
        <strain evidence="2">Daus_M_001</strain>
        <tissue evidence="2">Leg muscle</tissue>
    </source>
</reference>
<name>A0ABQ9GDD1_9NEOP</name>
<evidence type="ECO:0000256" key="1">
    <source>
        <dbReference type="SAM" id="MobiDB-lite"/>
    </source>
</evidence>